<evidence type="ECO:0000256" key="1">
    <source>
        <dbReference type="SAM" id="Coils"/>
    </source>
</evidence>
<evidence type="ECO:0000313" key="3">
    <source>
        <dbReference type="EMBL" id="MBW0513731.1"/>
    </source>
</evidence>
<feature type="coiled-coil region" evidence="1">
    <location>
        <begin position="535"/>
        <end position="622"/>
    </location>
</feature>
<comment type="caution">
    <text evidence="3">The sequence shown here is derived from an EMBL/GenBank/DDBJ whole genome shotgun (WGS) entry which is preliminary data.</text>
</comment>
<feature type="region of interest" description="Disordered" evidence="2">
    <location>
        <begin position="77"/>
        <end position="97"/>
    </location>
</feature>
<feature type="region of interest" description="Disordered" evidence="2">
    <location>
        <begin position="341"/>
        <end position="381"/>
    </location>
</feature>
<sequence length="701" mass="79241">MLNLNNSLDSIDPTTLAISLIPLLPSDLSVPSSTSSINLPLLAASLSTLPPNVINAINLLTQELKALREKNFLESTTQDSSFTTNQTDDKAHSKETRERWLEDQKVNHLKKSISSLTNLHSTLQSRLLTTVDTLSNLQQIHQRETQQLADERDGVRAVNKVLKRKIIHLENQLSQSKDVMESVLERVNVVNAGDWSIVQHGVIQVHQPIPSTPSFDTLGHDQRTHFSQQSHSNQLKEDQSVPPPHLLDYSSKTFQNDPQNLTQDSRQNPRSLTLIVELTEELETLREEIKVELKSKQDEIDTLKSLINYRDDEIKQLMGRLEHFMGLDGFYVHSNEHERSERELDHNLGRPKGDLEITPRQKHTHQINSRQNILPTRSSSFNKTARTAITSPLDQQRLLQDEIKQLESQLKEAIRNPSQNLIPDSSSRTVVNQSCSFDLDSSQSDKSTTDDTSYLNSGNSSDNRALSRAIADLSNQVVDLKSALKEVSDERDVLKRLRSRKKRSSPSSSSSQPDSEQKEATNELRDALNRSQFESNRLNRLLAQSESRVLRLEKQIAEQEAEFEQVAERVQDKLQDQRSKLIQAKTQIEKLQAELDQAKSIEQTLKQKLIDERKRADALENLVNQKSNSLISRDKERSTNRAGSSSSSSSSRRTPKEPFSVGSLISKDKERSTNRATSSSSNSHHIPQEPFSASSNAKDKN</sequence>
<feature type="compositionally biased region" description="Polar residues" evidence="2">
    <location>
        <begin position="77"/>
        <end position="86"/>
    </location>
</feature>
<feature type="region of interest" description="Disordered" evidence="2">
    <location>
        <begin position="495"/>
        <end position="523"/>
    </location>
</feature>
<reference evidence="3" key="1">
    <citation type="submission" date="2021-03" db="EMBL/GenBank/DDBJ databases">
        <title>Draft genome sequence of rust myrtle Austropuccinia psidii MF-1, a brazilian biotype.</title>
        <authorList>
            <person name="Quecine M.C."/>
            <person name="Pachon D.M.R."/>
            <person name="Bonatelli M.L."/>
            <person name="Correr F.H."/>
            <person name="Franceschini L.M."/>
            <person name="Leite T.F."/>
            <person name="Margarido G.R.A."/>
            <person name="Almeida C.A."/>
            <person name="Ferrarezi J.A."/>
            <person name="Labate C.A."/>
        </authorList>
    </citation>
    <scope>NUCLEOTIDE SEQUENCE</scope>
    <source>
        <strain evidence="3">MF-1</strain>
    </source>
</reference>
<feature type="compositionally biased region" description="Low complexity" evidence="2">
    <location>
        <begin position="505"/>
        <end position="514"/>
    </location>
</feature>
<keyword evidence="4" id="KW-1185">Reference proteome</keyword>
<dbReference type="EMBL" id="AVOT02023607">
    <property type="protein sequence ID" value="MBW0513731.1"/>
    <property type="molecule type" value="Genomic_DNA"/>
</dbReference>
<feature type="region of interest" description="Disordered" evidence="2">
    <location>
        <begin position="436"/>
        <end position="462"/>
    </location>
</feature>
<feature type="compositionally biased region" description="Low complexity" evidence="2">
    <location>
        <begin position="674"/>
        <end position="685"/>
    </location>
</feature>
<feature type="compositionally biased region" description="Basic and acidic residues" evidence="2">
    <location>
        <begin position="341"/>
        <end position="359"/>
    </location>
</feature>
<feature type="compositionally biased region" description="Polar residues" evidence="2">
    <location>
        <begin position="691"/>
        <end position="701"/>
    </location>
</feature>
<evidence type="ECO:0000313" key="4">
    <source>
        <dbReference type="Proteomes" id="UP000765509"/>
    </source>
</evidence>
<name>A0A9Q3HQ79_9BASI</name>
<feature type="compositionally biased region" description="Low complexity" evidence="2">
    <location>
        <begin position="438"/>
        <end position="453"/>
    </location>
</feature>
<feature type="compositionally biased region" description="Polar residues" evidence="2">
    <location>
        <begin position="366"/>
        <end position="381"/>
    </location>
</feature>
<feature type="region of interest" description="Disordered" evidence="2">
    <location>
        <begin position="211"/>
        <end position="268"/>
    </location>
</feature>
<feature type="compositionally biased region" description="Polar residues" evidence="2">
    <location>
        <begin position="250"/>
        <end position="268"/>
    </location>
</feature>
<gene>
    <name evidence="3" type="ORF">O181_053446</name>
</gene>
<feature type="compositionally biased region" description="Basic and acidic residues" evidence="2">
    <location>
        <begin position="87"/>
        <end position="97"/>
    </location>
</feature>
<protein>
    <submittedName>
        <fullName evidence="3">Uncharacterized protein</fullName>
    </submittedName>
</protein>
<organism evidence="3 4">
    <name type="scientific">Austropuccinia psidii MF-1</name>
    <dbReference type="NCBI Taxonomy" id="1389203"/>
    <lineage>
        <taxon>Eukaryota</taxon>
        <taxon>Fungi</taxon>
        <taxon>Dikarya</taxon>
        <taxon>Basidiomycota</taxon>
        <taxon>Pucciniomycotina</taxon>
        <taxon>Pucciniomycetes</taxon>
        <taxon>Pucciniales</taxon>
        <taxon>Sphaerophragmiaceae</taxon>
        <taxon>Austropuccinia</taxon>
    </lineage>
</organism>
<feature type="coiled-coil region" evidence="1">
    <location>
        <begin position="275"/>
        <end position="306"/>
    </location>
</feature>
<proteinExistence type="predicted"/>
<accession>A0A9Q3HQ79</accession>
<keyword evidence="1" id="KW-0175">Coiled coil</keyword>
<dbReference type="OrthoDB" id="2504541at2759"/>
<dbReference type="AlphaFoldDB" id="A0A9Q3HQ79"/>
<evidence type="ECO:0000256" key="2">
    <source>
        <dbReference type="SAM" id="MobiDB-lite"/>
    </source>
</evidence>
<feature type="region of interest" description="Disordered" evidence="2">
    <location>
        <begin position="625"/>
        <end position="701"/>
    </location>
</feature>
<dbReference type="Proteomes" id="UP000765509">
    <property type="component" value="Unassembled WGS sequence"/>
</dbReference>